<dbReference type="STRING" id="1071382.H2AVU0"/>
<dbReference type="GO" id="GO:0000477">
    <property type="term" value="P:generation of mature 5'-end of LSU-rRNA from tricistronic rRNA transcript (SSU-rRNA, 5.8S rRNA, LSU-rRNA)"/>
    <property type="evidence" value="ECO:0007669"/>
    <property type="project" value="EnsemblFungi"/>
</dbReference>
<feature type="compositionally biased region" description="Basic and acidic residues" evidence="5">
    <location>
        <begin position="109"/>
        <end position="131"/>
    </location>
</feature>
<dbReference type="Proteomes" id="UP000005220">
    <property type="component" value="Chromosome 5"/>
</dbReference>
<feature type="compositionally biased region" description="Basic and acidic residues" evidence="5">
    <location>
        <begin position="211"/>
        <end position="220"/>
    </location>
</feature>
<sequence length="233" mass="27665">MVVRSNRQILTRGKNYATKQSKKFGAEEVTFNDDSRLDYLTGFHKRKVERRKKAQEFNKEQDRLARIEERKRVRDERKQQMEEQLQKFKESLDIEQDVLDAQNDNSDAEGTKSDDSWSGFPDEKETTEDGVKPILKTKEVYSDETTVEFESLEPNENFEYLAKLNNVKLEKAQAVLSESITRANKYAKFLGMEDEKENKKKKKGKKFRYLTKNERKENQKKAFKNKHRNSKYK</sequence>
<dbReference type="GO" id="GO:1990275">
    <property type="term" value="F:preribosome binding"/>
    <property type="evidence" value="ECO:0007669"/>
    <property type="project" value="EnsemblFungi"/>
</dbReference>
<dbReference type="GeneID" id="13883306"/>
<dbReference type="AlphaFoldDB" id="H2AVU0"/>
<dbReference type="RefSeq" id="XP_003957625.1">
    <property type="nucleotide sequence ID" value="XM_003957576.1"/>
</dbReference>
<dbReference type="InterPro" id="IPR019186">
    <property type="entry name" value="Nucleolar_protein_12"/>
</dbReference>
<dbReference type="GO" id="GO:0019843">
    <property type="term" value="F:rRNA binding"/>
    <property type="evidence" value="ECO:0007669"/>
    <property type="project" value="TreeGrafter"/>
</dbReference>
<dbReference type="eggNOG" id="KOG4709">
    <property type="taxonomic scope" value="Eukaryota"/>
</dbReference>
<dbReference type="GO" id="GO:0005730">
    <property type="term" value="C:nucleolus"/>
    <property type="evidence" value="ECO:0007669"/>
    <property type="project" value="UniProtKB-SubCell"/>
</dbReference>
<feature type="region of interest" description="Disordered" evidence="5">
    <location>
        <begin position="96"/>
        <end position="131"/>
    </location>
</feature>
<accession>H2AVU0</accession>
<dbReference type="GO" id="GO:0004534">
    <property type="term" value="F:5'-3' RNA exonuclease activity"/>
    <property type="evidence" value="ECO:0007669"/>
    <property type="project" value="EnsemblFungi"/>
</dbReference>
<dbReference type="KEGG" id="kaf:KAFR_0E03380"/>
<evidence type="ECO:0000256" key="2">
    <source>
        <dbReference type="ARBA" id="ARBA00007175"/>
    </source>
</evidence>
<evidence type="ECO:0000256" key="5">
    <source>
        <dbReference type="SAM" id="MobiDB-lite"/>
    </source>
</evidence>
<comment type="similarity">
    <text evidence="2">Belongs to the RRP17 family.</text>
</comment>
<keyword evidence="3" id="KW-0175">Coiled coil</keyword>
<evidence type="ECO:0000256" key="4">
    <source>
        <dbReference type="ARBA" id="ARBA00023242"/>
    </source>
</evidence>
<gene>
    <name evidence="6" type="primary">KAFR0E03380</name>
    <name evidence="6" type="ORF">KAFR_0E03380</name>
</gene>
<organism evidence="6 7">
    <name type="scientific">Kazachstania africana (strain ATCC 22294 / BCRC 22015 / CBS 2517 / CECT 1963 / NBRC 1671 / NRRL Y-8276)</name>
    <name type="common">Yeast</name>
    <name type="synonym">Kluyveromyces africanus</name>
    <dbReference type="NCBI Taxonomy" id="1071382"/>
    <lineage>
        <taxon>Eukaryota</taxon>
        <taxon>Fungi</taxon>
        <taxon>Dikarya</taxon>
        <taxon>Ascomycota</taxon>
        <taxon>Saccharomycotina</taxon>
        <taxon>Saccharomycetes</taxon>
        <taxon>Saccharomycetales</taxon>
        <taxon>Saccharomycetaceae</taxon>
        <taxon>Kazachstania</taxon>
    </lineage>
</organism>
<name>H2AVU0_KAZAF</name>
<dbReference type="FunCoup" id="H2AVU0">
    <property type="interactions" value="298"/>
</dbReference>
<feature type="region of interest" description="Disordered" evidence="5">
    <location>
        <begin position="72"/>
        <end position="91"/>
    </location>
</feature>
<dbReference type="OrthoDB" id="551633at2759"/>
<dbReference type="EMBL" id="HE650825">
    <property type="protein sequence ID" value="CCF58490.1"/>
    <property type="molecule type" value="Genomic_DNA"/>
</dbReference>
<dbReference type="GO" id="GO:0034399">
    <property type="term" value="C:nuclear periphery"/>
    <property type="evidence" value="ECO:0007669"/>
    <property type="project" value="EnsemblFungi"/>
</dbReference>
<evidence type="ECO:0000313" key="7">
    <source>
        <dbReference type="Proteomes" id="UP000005220"/>
    </source>
</evidence>
<keyword evidence="7" id="KW-1185">Reference proteome</keyword>
<comment type="subcellular location">
    <subcellularLocation>
        <location evidence="1">Nucleus</location>
        <location evidence="1">Nucleolus</location>
    </subcellularLocation>
</comment>
<reference evidence="6 7" key="1">
    <citation type="journal article" date="2011" name="Proc. Natl. Acad. Sci. U.S.A.">
        <title>Evolutionary erosion of yeast sex chromosomes by mating-type switching accidents.</title>
        <authorList>
            <person name="Gordon J.L."/>
            <person name="Armisen D."/>
            <person name="Proux-Wera E."/>
            <person name="Oheigeartaigh S.S."/>
            <person name="Byrne K.P."/>
            <person name="Wolfe K.H."/>
        </authorList>
    </citation>
    <scope>NUCLEOTIDE SEQUENCE [LARGE SCALE GENOMIC DNA]</scope>
    <source>
        <strain evidence="7">ATCC 22294 / BCRC 22015 / CBS 2517 / CECT 1963 / NBRC 1671 / NRRL Y-8276</strain>
    </source>
</reference>
<keyword evidence="4" id="KW-0539">Nucleus</keyword>
<dbReference type="InParanoid" id="H2AVU0"/>
<feature type="compositionally biased region" description="Basic residues" evidence="5">
    <location>
        <begin position="199"/>
        <end position="209"/>
    </location>
</feature>
<dbReference type="PANTHER" id="PTHR14577">
    <property type="entry name" value="NUCLEOLAR PROTEIN 12"/>
    <property type="match status" value="1"/>
</dbReference>
<dbReference type="HOGENOM" id="CLU_067149_0_0_1"/>
<evidence type="ECO:0000256" key="3">
    <source>
        <dbReference type="ARBA" id="ARBA00023054"/>
    </source>
</evidence>
<evidence type="ECO:0008006" key="8">
    <source>
        <dbReference type="Google" id="ProtNLM"/>
    </source>
</evidence>
<dbReference type="Pfam" id="PF09805">
    <property type="entry name" value="Nop25"/>
    <property type="match status" value="1"/>
</dbReference>
<proteinExistence type="inferred from homology"/>
<dbReference type="GO" id="GO:0005737">
    <property type="term" value="C:cytoplasm"/>
    <property type="evidence" value="ECO:0007669"/>
    <property type="project" value="EnsemblFungi"/>
</dbReference>
<evidence type="ECO:0000256" key="1">
    <source>
        <dbReference type="ARBA" id="ARBA00004604"/>
    </source>
</evidence>
<feature type="region of interest" description="Disordered" evidence="5">
    <location>
        <begin position="193"/>
        <end position="233"/>
    </location>
</feature>
<evidence type="ECO:0000313" key="6">
    <source>
        <dbReference type="EMBL" id="CCF58490.1"/>
    </source>
</evidence>
<feature type="compositionally biased region" description="Basic residues" evidence="5">
    <location>
        <begin position="221"/>
        <end position="233"/>
    </location>
</feature>
<dbReference type="PANTHER" id="PTHR14577:SF0">
    <property type="entry name" value="NUCLEOLAR PROTEIN 12"/>
    <property type="match status" value="1"/>
</dbReference>
<protein>
    <recommendedName>
        <fullName evidence="8">Ribosomal RNA-processing protein 17</fullName>
    </recommendedName>
</protein>